<feature type="transmembrane region" description="Helical" evidence="1">
    <location>
        <begin position="91"/>
        <end position="110"/>
    </location>
</feature>
<accession>A0ABX5XRC3</accession>
<evidence type="ECO:0000256" key="1">
    <source>
        <dbReference type="SAM" id="Phobius"/>
    </source>
</evidence>
<protein>
    <recommendedName>
        <fullName evidence="2">DUF5658 domain-containing protein</fullName>
    </recommendedName>
</protein>
<proteinExistence type="predicted"/>
<keyword evidence="1" id="KW-0812">Transmembrane</keyword>
<evidence type="ECO:0000259" key="2">
    <source>
        <dbReference type="Pfam" id="PF18902"/>
    </source>
</evidence>
<gene>
    <name evidence="3" type="ORF">TBK1r_28290</name>
</gene>
<feature type="transmembrane region" description="Helical" evidence="1">
    <location>
        <begin position="47"/>
        <end position="71"/>
    </location>
</feature>
<feature type="domain" description="DUF5658" evidence="2">
    <location>
        <begin position="53"/>
        <end position="133"/>
    </location>
</feature>
<reference evidence="3 4" key="1">
    <citation type="submission" date="2019-02" db="EMBL/GenBank/DDBJ databases">
        <title>Deep-cultivation of Planctomycetes and their phenomic and genomic characterization uncovers novel biology.</title>
        <authorList>
            <person name="Wiegand S."/>
            <person name="Jogler M."/>
            <person name="Boedeker C."/>
            <person name="Pinto D."/>
            <person name="Vollmers J."/>
            <person name="Rivas-Marin E."/>
            <person name="Kohn T."/>
            <person name="Peeters S.H."/>
            <person name="Heuer A."/>
            <person name="Rast P."/>
            <person name="Oberbeckmann S."/>
            <person name="Bunk B."/>
            <person name="Jeske O."/>
            <person name="Meyerdierks A."/>
            <person name="Storesund J.E."/>
            <person name="Kallscheuer N."/>
            <person name="Luecker S."/>
            <person name="Lage O.M."/>
            <person name="Pohl T."/>
            <person name="Merkel B.J."/>
            <person name="Hornburger P."/>
            <person name="Mueller R.-W."/>
            <person name="Bruemmer F."/>
            <person name="Labrenz M."/>
            <person name="Spormann A.M."/>
            <person name="Op den Camp H."/>
            <person name="Overmann J."/>
            <person name="Amann R."/>
            <person name="Jetten M.S.M."/>
            <person name="Mascher T."/>
            <person name="Medema M.H."/>
            <person name="Devos D.P."/>
            <person name="Kaster A.-K."/>
            <person name="Ovreas L."/>
            <person name="Rohde M."/>
            <person name="Galperin M.Y."/>
            <person name="Jogler C."/>
        </authorList>
    </citation>
    <scope>NUCLEOTIDE SEQUENCE [LARGE SCALE GENOMIC DNA]</scope>
    <source>
        <strain evidence="3 4">TBK1r</strain>
    </source>
</reference>
<name>A0ABX5XRC3_9BACT</name>
<organism evidence="3 4">
    <name type="scientific">Stieleria magnilauensis</name>
    <dbReference type="NCBI Taxonomy" id="2527963"/>
    <lineage>
        <taxon>Bacteria</taxon>
        <taxon>Pseudomonadati</taxon>
        <taxon>Planctomycetota</taxon>
        <taxon>Planctomycetia</taxon>
        <taxon>Pirellulales</taxon>
        <taxon>Pirellulaceae</taxon>
        <taxon>Stieleria</taxon>
    </lineage>
</organism>
<evidence type="ECO:0000313" key="3">
    <source>
        <dbReference type="EMBL" id="QDV83886.1"/>
    </source>
</evidence>
<evidence type="ECO:0000313" key="4">
    <source>
        <dbReference type="Proteomes" id="UP000318081"/>
    </source>
</evidence>
<keyword evidence="4" id="KW-1185">Reference proteome</keyword>
<feature type="transmembrane region" description="Helical" evidence="1">
    <location>
        <begin position="122"/>
        <end position="141"/>
    </location>
</feature>
<sequence length="143" mass="15794">MMSIETTCVYQSGAQYQRGEPIVTSCQTISCPTRAEQFFTTRRGKRVGLFALVLAMLNWFDLEMTLMAYHAGILYEANPIADWVLNFHGPVGLRVFKVALVASSVSAFLIGRQLALSEAGCIGASVIYLGVAIAWLNYPLFYL</sequence>
<keyword evidence="1" id="KW-1133">Transmembrane helix</keyword>
<dbReference type="Proteomes" id="UP000318081">
    <property type="component" value="Chromosome"/>
</dbReference>
<dbReference type="EMBL" id="CP036432">
    <property type="protein sequence ID" value="QDV83886.1"/>
    <property type="molecule type" value="Genomic_DNA"/>
</dbReference>
<dbReference type="Pfam" id="PF18902">
    <property type="entry name" value="DUF5658"/>
    <property type="match status" value="1"/>
</dbReference>
<dbReference type="InterPro" id="IPR043717">
    <property type="entry name" value="DUF5658"/>
</dbReference>
<keyword evidence="1" id="KW-0472">Membrane</keyword>